<reference evidence="14" key="1">
    <citation type="submission" date="2013-05" db="EMBL/GenBank/DDBJ databases">
        <authorList>
            <person name="Yim A.K.Y."/>
            <person name="Chan T.F."/>
            <person name="Ji K.M."/>
            <person name="Liu X.Y."/>
            <person name="Zhou J.W."/>
            <person name="Li R.Q."/>
            <person name="Yang K.Y."/>
            <person name="Li J."/>
            <person name="Li M."/>
            <person name="Law P.T.W."/>
            <person name="Wu Y.L."/>
            <person name="Cai Z.L."/>
            <person name="Qin H."/>
            <person name="Bao Y."/>
            <person name="Leung R.K.K."/>
            <person name="Ng P.K.S."/>
            <person name="Zou J."/>
            <person name="Zhong X.J."/>
            <person name="Ran P.X."/>
            <person name="Zhong N.S."/>
            <person name="Liu Z.G."/>
            <person name="Tsui S.K.W."/>
        </authorList>
    </citation>
    <scope>NUCLEOTIDE SEQUENCE</scope>
    <source>
        <strain evidence="14">Derf</strain>
        <tissue evidence="14">Whole organism</tissue>
    </source>
</reference>
<dbReference type="SUPFAM" id="SSF55931">
    <property type="entry name" value="Glutamine synthetase/guanido kinase"/>
    <property type="match status" value="1"/>
</dbReference>
<evidence type="ECO:0000259" key="11">
    <source>
        <dbReference type="PROSITE" id="PS51509"/>
    </source>
</evidence>
<dbReference type="GO" id="GO:0005524">
    <property type="term" value="F:ATP binding"/>
    <property type="evidence" value="ECO:0007669"/>
    <property type="project" value="UniProtKB-UniRule"/>
</dbReference>
<feature type="binding site" evidence="9">
    <location>
        <begin position="136"/>
        <end position="140"/>
    </location>
    <ligand>
        <name>ATP</name>
        <dbReference type="ChEBI" id="CHEBI:30616"/>
    </ligand>
</feature>
<keyword evidence="15" id="KW-1185">Reference proteome</keyword>
<keyword evidence="5 9" id="KW-0418">Kinase</keyword>
<reference evidence="13" key="3">
    <citation type="journal article" date="2021" name="World Allergy Organ. J.">
        <title>Chromosome-level assembly of Dermatophagoides farinae genome and transcriptome reveals two novel allergens Der f 37 and Der f 39.</title>
        <authorList>
            <person name="Chen J."/>
            <person name="Cai Z."/>
            <person name="Fan D."/>
            <person name="Hu J."/>
            <person name="Hou Y."/>
            <person name="He Y."/>
            <person name="Zhang Z."/>
            <person name="Zhao Z."/>
            <person name="Gao P."/>
            <person name="Hu W."/>
            <person name="Sun J."/>
            <person name="Li J."/>
            <person name="Ji K."/>
        </authorList>
    </citation>
    <scope>NUCLEOTIDE SEQUENCE</scope>
    <source>
        <strain evidence="13">JKM2019</strain>
    </source>
</reference>
<evidence type="ECO:0000256" key="10">
    <source>
        <dbReference type="RuleBase" id="RU000505"/>
    </source>
</evidence>
<evidence type="ECO:0000313" key="15">
    <source>
        <dbReference type="Proteomes" id="UP000790347"/>
    </source>
</evidence>
<evidence type="ECO:0000313" key="14">
    <source>
        <dbReference type="EMBL" id="KAH9530296.1"/>
    </source>
</evidence>
<dbReference type="InterPro" id="IPR022414">
    <property type="entry name" value="ATP-guanido_PTrfase_cat"/>
</dbReference>
<dbReference type="InterPro" id="IPR036802">
    <property type="entry name" value="ATP-guanido_PTrfase_N_sf"/>
</dbReference>
<dbReference type="SUPFAM" id="SSF48034">
    <property type="entry name" value="Guanido kinase N-terminal domain"/>
    <property type="match status" value="1"/>
</dbReference>
<dbReference type="FunFam" id="1.10.135.10:FF:000003">
    <property type="entry name" value="Three-domain arginine kinase"/>
    <property type="match status" value="1"/>
</dbReference>
<dbReference type="Proteomes" id="UP000828236">
    <property type="component" value="Unassembled WGS sequence"/>
</dbReference>
<feature type="domain" description="Phosphagen kinase N-terminal" evidence="11">
    <location>
        <begin position="24"/>
        <end position="106"/>
    </location>
</feature>
<sequence length="374" mass="43259">MPTTNNCEKSRSSSKNQNNCQIKVMRKLFNEMQQDPQCKSMLKRNLNKDLFERLINRRTKMGSTLMDVIRSGLMNHDSNIGVYAPDPDAYQIFSDLFNRIIDEYHNFSATEKHPTSDFGKLSDFIDLDPENKFIISTRIRCGRSVKGFPFNPCLKEKQYKELEQKISTILLKGGAGDEELKGTYLPLTTMSKEEQKRLIDQHFLFKEGDRFLQTANACRFWPKGRGIFLNKARTFMVWINEEDHIRIISMQEGGNVGQVFGRLQRAIRMMESSGLEFVRDQRLGYLTFCPTNLGTTIRASVMIKLPKLSAQKQLFEATANKFNLQIRGSKGEHTDSDEGMYDISNRRRLGLTEYDAVMEMQRGVQQMIEMEKSM</sequence>
<proteinExistence type="inferred from homology"/>
<dbReference type="EMBL" id="ASGP02000001">
    <property type="protein sequence ID" value="KAH9530296.1"/>
    <property type="molecule type" value="Genomic_DNA"/>
</dbReference>
<gene>
    <name evidence="14" type="ORF">DERF_004109</name>
    <name evidence="13" type="ORF">HUG17_9388</name>
</gene>
<dbReference type="PANTHER" id="PTHR11547:SF38">
    <property type="entry name" value="ARGININE KINASE 1-RELATED"/>
    <property type="match status" value="1"/>
</dbReference>
<evidence type="ECO:0000256" key="1">
    <source>
        <dbReference type="ARBA" id="ARBA00006798"/>
    </source>
</evidence>
<evidence type="ECO:0000256" key="6">
    <source>
        <dbReference type="ARBA" id="ARBA00022840"/>
    </source>
</evidence>
<evidence type="ECO:0000313" key="13">
    <source>
        <dbReference type="EMBL" id="KAH7638282.1"/>
    </source>
</evidence>
<comment type="caution">
    <text evidence="14">The sequence shown here is derived from an EMBL/GenBank/DDBJ whole genome shotgun (WGS) entry which is preliminary data.</text>
</comment>
<evidence type="ECO:0000256" key="8">
    <source>
        <dbReference type="PROSITE-ProRule" id="PRU00842"/>
    </source>
</evidence>
<evidence type="ECO:0000256" key="7">
    <source>
        <dbReference type="ARBA" id="ARBA00071302"/>
    </source>
</evidence>
<dbReference type="OrthoDB" id="430219at2759"/>
<dbReference type="PANTHER" id="PTHR11547">
    <property type="entry name" value="ARGININE OR CREATINE KINASE"/>
    <property type="match status" value="1"/>
</dbReference>
<evidence type="ECO:0000256" key="4">
    <source>
        <dbReference type="ARBA" id="ARBA00022741"/>
    </source>
</evidence>
<organism evidence="14 15">
    <name type="scientific">Dermatophagoides farinae</name>
    <name type="common">American house dust mite</name>
    <dbReference type="NCBI Taxonomy" id="6954"/>
    <lineage>
        <taxon>Eukaryota</taxon>
        <taxon>Metazoa</taxon>
        <taxon>Ecdysozoa</taxon>
        <taxon>Arthropoda</taxon>
        <taxon>Chelicerata</taxon>
        <taxon>Arachnida</taxon>
        <taxon>Acari</taxon>
        <taxon>Acariformes</taxon>
        <taxon>Sarcoptiformes</taxon>
        <taxon>Astigmata</taxon>
        <taxon>Psoroptidia</taxon>
        <taxon>Analgoidea</taxon>
        <taxon>Pyroglyphidae</taxon>
        <taxon>Dermatophagoidinae</taxon>
        <taxon>Dermatophagoides</taxon>
    </lineage>
</organism>
<feature type="binding site" evidence="9">
    <location>
        <begin position="327"/>
        <end position="332"/>
    </location>
    <ligand>
        <name>ATP</name>
        <dbReference type="ChEBI" id="CHEBI:30616"/>
    </ligand>
</feature>
<name>A0A922IEY8_DERFA</name>
<evidence type="ECO:0000256" key="2">
    <source>
        <dbReference type="ARBA" id="ARBA00012230"/>
    </source>
</evidence>
<feature type="binding site" evidence="9">
    <location>
        <position position="246"/>
    </location>
    <ligand>
        <name>ATP</name>
        <dbReference type="ChEBI" id="CHEBI:30616"/>
    </ligand>
</feature>
<dbReference type="PROSITE" id="PS00112">
    <property type="entry name" value="PHOSPHAGEN_KINASE"/>
    <property type="match status" value="1"/>
</dbReference>
<evidence type="ECO:0000256" key="5">
    <source>
        <dbReference type="ARBA" id="ARBA00022777"/>
    </source>
</evidence>
<accession>A0A922IEY8</accession>
<dbReference type="GO" id="GO:0004054">
    <property type="term" value="F:arginine kinase activity"/>
    <property type="evidence" value="ECO:0007669"/>
    <property type="project" value="UniProtKB-EC"/>
</dbReference>
<evidence type="ECO:0000256" key="3">
    <source>
        <dbReference type="ARBA" id="ARBA00022679"/>
    </source>
</evidence>
<protein>
    <recommendedName>
        <fullName evidence="7">Arginine kinase</fullName>
        <ecNumber evidence="2">2.7.3.3</ecNumber>
    </recommendedName>
</protein>
<dbReference type="InterPro" id="IPR000749">
    <property type="entry name" value="ATP-guanido_PTrfase"/>
</dbReference>
<dbReference type="Pfam" id="PF00217">
    <property type="entry name" value="ATP-gua_Ptrans"/>
    <property type="match status" value="1"/>
</dbReference>
<dbReference type="Gene3D" id="1.10.135.10">
    <property type="entry name" value="ATP:guanido phosphotransferase, N-terminal domain"/>
    <property type="match status" value="1"/>
</dbReference>
<comment type="similarity">
    <text evidence="1 8 10">Belongs to the ATP:guanido phosphotransferase family.</text>
</comment>
<keyword evidence="6 9" id="KW-0067">ATP-binding</keyword>
<dbReference type="EMBL" id="SDOV01000008">
    <property type="protein sequence ID" value="KAH7638282.1"/>
    <property type="molecule type" value="Genomic_DNA"/>
</dbReference>
<dbReference type="GO" id="GO:0004111">
    <property type="term" value="F:creatine kinase activity"/>
    <property type="evidence" value="ECO:0007669"/>
    <property type="project" value="InterPro"/>
</dbReference>
<dbReference type="Pfam" id="PF02807">
    <property type="entry name" value="ATP-gua_PtransN"/>
    <property type="match status" value="1"/>
</dbReference>
<dbReference type="InterPro" id="IPR022413">
    <property type="entry name" value="ATP-guanido_PTrfase_N"/>
</dbReference>
<dbReference type="FunFam" id="3.30.590.10:FF:000006">
    <property type="entry name" value="Arginine kinase 1"/>
    <property type="match status" value="1"/>
</dbReference>
<dbReference type="EC" id="2.7.3.3" evidence="2"/>
<evidence type="ECO:0000259" key="12">
    <source>
        <dbReference type="PROSITE" id="PS51510"/>
    </source>
</evidence>
<keyword evidence="4 9" id="KW-0547">Nucleotide-binding</keyword>
<feature type="binding site" evidence="9">
    <location>
        <position position="202"/>
    </location>
    <ligand>
        <name>ATP</name>
        <dbReference type="ChEBI" id="CHEBI:30616"/>
    </ligand>
</feature>
<dbReference type="InterPro" id="IPR014746">
    <property type="entry name" value="Gln_synth/guanido_kin_cat_dom"/>
</dbReference>
<dbReference type="PROSITE" id="PS51509">
    <property type="entry name" value="PHOSPHAGEN_KINASE_N"/>
    <property type="match status" value="1"/>
</dbReference>
<dbReference type="GO" id="GO:0046314">
    <property type="term" value="P:phosphocreatine biosynthetic process"/>
    <property type="evidence" value="ECO:0007669"/>
    <property type="project" value="InterPro"/>
</dbReference>
<dbReference type="PROSITE" id="PS51510">
    <property type="entry name" value="PHOSPHAGEN_KINASE_C"/>
    <property type="match status" value="1"/>
</dbReference>
<dbReference type="InterPro" id="IPR022415">
    <property type="entry name" value="ATP-guanido_PTrfase_AS"/>
</dbReference>
<feature type="binding site" evidence="9">
    <location>
        <begin position="298"/>
        <end position="302"/>
    </location>
    <ligand>
        <name>ATP</name>
        <dbReference type="ChEBI" id="CHEBI:30616"/>
    </ligand>
</feature>
<dbReference type="Proteomes" id="UP000790347">
    <property type="component" value="Unassembled WGS sequence"/>
</dbReference>
<dbReference type="Gene3D" id="3.30.590.10">
    <property type="entry name" value="Glutamine synthetase/guanido kinase, catalytic domain"/>
    <property type="match status" value="1"/>
</dbReference>
<reference evidence="14" key="4">
    <citation type="journal article" date="2022" name="Res Sq">
        <title>Comparative Genomics Reveals Insights into the Divergent Evolution of Astigmatic Mites and Household Pest Adaptations.</title>
        <authorList>
            <person name="Xiong Q."/>
            <person name="Wan A.T.-Y."/>
            <person name="Liu X.-Y."/>
            <person name="Fung C.S.-H."/>
            <person name="Xiao X."/>
            <person name="Malainual N."/>
            <person name="Hou J."/>
            <person name="Wang L."/>
            <person name="Wang M."/>
            <person name="Yang K."/>
            <person name="Cui Y."/>
            <person name="Leung E."/>
            <person name="Nong W."/>
            <person name="Shin S.-K."/>
            <person name="Au S."/>
            <person name="Jeong K.Y."/>
            <person name="Chew F.T."/>
            <person name="Hui J."/>
            <person name="Leung T.F."/>
            <person name="Tungtrongchitr A."/>
            <person name="Zhong N."/>
            <person name="Liu Z."/>
            <person name="Tsui S."/>
        </authorList>
    </citation>
    <scope>NUCLEOTIDE SEQUENCE</scope>
    <source>
        <strain evidence="14">Derf</strain>
        <tissue evidence="14">Whole organism</tissue>
    </source>
</reference>
<keyword evidence="3 9" id="KW-0808">Transferase</keyword>
<reference evidence="13" key="2">
    <citation type="submission" date="2020-06" db="EMBL/GenBank/DDBJ databases">
        <authorList>
            <person name="Ji K."/>
            <person name="Li J."/>
        </authorList>
    </citation>
    <scope>NUCLEOTIDE SEQUENCE</scope>
    <source>
        <strain evidence="13">JKM2019</strain>
        <tissue evidence="13">Whole body</tissue>
    </source>
</reference>
<dbReference type="GO" id="GO:0005615">
    <property type="term" value="C:extracellular space"/>
    <property type="evidence" value="ECO:0007669"/>
    <property type="project" value="TreeGrafter"/>
</dbReference>
<feature type="domain" description="Phosphagen kinase C-terminal" evidence="12">
    <location>
        <begin position="133"/>
        <end position="374"/>
    </location>
</feature>
<dbReference type="AlphaFoldDB" id="A0A922IEY8"/>
<evidence type="ECO:0000256" key="9">
    <source>
        <dbReference type="PROSITE-ProRule" id="PRU00843"/>
    </source>
</evidence>